<dbReference type="FunFam" id="3.40.50.720:FF:000924">
    <property type="entry name" value="GDP-mannose 4,6 dehydratase"/>
    <property type="match status" value="1"/>
</dbReference>
<evidence type="ECO:0000256" key="5">
    <source>
        <dbReference type="ARBA" id="ARBA00023239"/>
    </source>
</evidence>
<organism evidence="8 9">
    <name type="scientific">Conexibacter arvalis</name>
    <dbReference type="NCBI Taxonomy" id="912552"/>
    <lineage>
        <taxon>Bacteria</taxon>
        <taxon>Bacillati</taxon>
        <taxon>Actinomycetota</taxon>
        <taxon>Thermoleophilia</taxon>
        <taxon>Solirubrobacterales</taxon>
        <taxon>Conexibacteraceae</taxon>
        <taxon>Conexibacter</taxon>
    </lineage>
</organism>
<dbReference type="PANTHER" id="PTHR43715">
    <property type="entry name" value="GDP-MANNOSE 4,6-DEHYDRATASE"/>
    <property type="match status" value="1"/>
</dbReference>
<evidence type="ECO:0000256" key="2">
    <source>
        <dbReference type="ARBA" id="ARBA00001937"/>
    </source>
</evidence>
<proteinExistence type="inferred from homology"/>
<dbReference type="Proteomes" id="UP000585272">
    <property type="component" value="Unassembled WGS sequence"/>
</dbReference>
<evidence type="ECO:0000259" key="7">
    <source>
        <dbReference type="Pfam" id="PF16363"/>
    </source>
</evidence>
<accession>A0A840IA75</accession>
<dbReference type="InterPro" id="IPR006368">
    <property type="entry name" value="GDP_Man_deHydtase"/>
</dbReference>
<dbReference type="SUPFAM" id="SSF51735">
    <property type="entry name" value="NAD(P)-binding Rossmann-fold domains"/>
    <property type="match status" value="1"/>
</dbReference>
<dbReference type="AlphaFoldDB" id="A0A840IA75"/>
<dbReference type="Gene3D" id="3.90.25.10">
    <property type="entry name" value="UDP-galactose 4-epimerase, domain 1"/>
    <property type="match status" value="1"/>
</dbReference>
<evidence type="ECO:0000313" key="9">
    <source>
        <dbReference type="Proteomes" id="UP000585272"/>
    </source>
</evidence>
<dbReference type="RefSeq" id="WP_183339729.1">
    <property type="nucleotide sequence ID" value="NZ_JACHNU010000001.1"/>
</dbReference>
<dbReference type="Pfam" id="PF16363">
    <property type="entry name" value="GDP_Man_Dehyd"/>
    <property type="match status" value="1"/>
</dbReference>
<dbReference type="InterPro" id="IPR036291">
    <property type="entry name" value="NAD(P)-bd_dom_sf"/>
</dbReference>
<dbReference type="PANTHER" id="PTHR43715:SF1">
    <property type="entry name" value="GDP-MANNOSE 4,6 DEHYDRATASE"/>
    <property type="match status" value="1"/>
</dbReference>
<comment type="function">
    <text evidence="6">Catalyzes the conversion of GDP-D-mannose to GDP-4-dehydro-6-deoxy-D-mannose.</text>
</comment>
<dbReference type="GO" id="GO:0042351">
    <property type="term" value="P:'de novo' GDP-L-fucose biosynthetic process"/>
    <property type="evidence" value="ECO:0007669"/>
    <property type="project" value="TreeGrafter"/>
</dbReference>
<keyword evidence="5 8" id="KW-0456">Lyase</keyword>
<evidence type="ECO:0000256" key="1">
    <source>
        <dbReference type="ARBA" id="ARBA00000188"/>
    </source>
</evidence>
<keyword evidence="9" id="KW-1185">Reference proteome</keyword>
<dbReference type="EC" id="4.2.1.47" evidence="4"/>
<dbReference type="CDD" id="cd05260">
    <property type="entry name" value="GDP_MD_SDR_e"/>
    <property type="match status" value="1"/>
</dbReference>
<gene>
    <name evidence="8" type="ORF">BDZ31_001085</name>
</gene>
<dbReference type="Gene3D" id="3.40.50.720">
    <property type="entry name" value="NAD(P)-binding Rossmann-like Domain"/>
    <property type="match status" value="1"/>
</dbReference>
<evidence type="ECO:0000256" key="3">
    <source>
        <dbReference type="ARBA" id="ARBA00009263"/>
    </source>
</evidence>
<reference evidence="8 9" key="1">
    <citation type="submission" date="2020-08" db="EMBL/GenBank/DDBJ databases">
        <title>Genomic Encyclopedia of Archaeal and Bacterial Type Strains, Phase II (KMG-II): from individual species to whole genera.</title>
        <authorList>
            <person name="Goeker M."/>
        </authorList>
    </citation>
    <scope>NUCLEOTIDE SEQUENCE [LARGE SCALE GENOMIC DNA]</scope>
    <source>
        <strain evidence="8 9">DSM 23288</strain>
    </source>
</reference>
<dbReference type="InterPro" id="IPR016040">
    <property type="entry name" value="NAD(P)-bd_dom"/>
</dbReference>
<dbReference type="GO" id="GO:0008446">
    <property type="term" value="F:GDP-mannose 4,6-dehydratase activity"/>
    <property type="evidence" value="ECO:0007669"/>
    <property type="project" value="UniProtKB-EC"/>
</dbReference>
<evidence type="ECO:0000313" key="8">
    <source>
        <dbReference type="EMBL" id="MBB4661512.1"/>
    </source>
</evidence>
<feature type="domain" description="NAD(P)-binding" evidence="7">
    <location>
        <begin position="2"/>
        <end position="313"/>
    </location>
</feature>
<evidence type="ECO:0000256" key="6">
    <source>
        <dbReference type="ARBA" id="ARBA00059383"/>
    </source>
</evidence>
<comment type="cofactor">
    <cofactor evidence="2">
        <name>NADP(+)</name>
        <dbReference type="ChEBI" id="CHEBI:58349"/>
    </cofactor>
</comment>
<protein>
    <recommendedName>
        <fullName evidence="4">GDP-mannose 4,6-dehydratase</fullName>
        <ecNumber evidence="4">4.2.1.47</ecNumber>
    </recommendedName>
</protein>
<dbReference type="EMBL" id="JACHNU010000001">
    <property type="protein sequence ID" value="MBB4661512.1"/>
    <property type="molecule type" value="Genomic_DNA"/>
</dbReference>
<evidence type="ECO:0000256" key="4">
    <source>
        <dbReference type="ARBA" id="ARBA00011989"/>
    </source>
</evidence>
<comment type="catalytic activity">
    <reaction evidence="1">
        <text>GDP-alpha-D-mannose = GDP-4-dehydro-alpha-D-rhamnose + H2O</text>
        <dbReference type="Rhea" id="RHEA:23820"/>
        <dbReference type="ChEBI" id="CHEBI:15377"/>
        <dbReference type="ChEBI" id="CHEBI:57527"/>
        <dbReference type="ChEBI" id="CHEBI:57964"/>
        <dbReference type="EC" id="4.2.1.47"/>
    </reaction>
</comment>
<sequence length="329" mass="34623">MLITGVTGQDGGYLAERLLADGDEVVGTVRATGGEPLAAAGLPQLQGRVTLLAADLRDPASVKTAVEMAEPDEIYHLAAPTFVPDSWDDPTEVVTAVAGGTAAVLAAAGRLARAPRVLVAASSEVFGDAGVSPQSESSPMRPRSPYGVAKLAAHGLVGALRARHDRFLVSAITFNHESPRRPVRFLPRKVSAGVAAIAAGRAETLTLGDLSAVRDWSHARDIVDGMVRALRHDRPDDYVLASGTGRTVGDLVDAAFAAAGVTRQDEQGADRVQVDPRFVRPPERWPPVGDPSKARETLAWRPETTFEELVGEMVVADLARLGANAPRSS</sequence>
<comment type="similarity">
    <text evidence="3">Belongs to the NAD(P)-dependent epimerase/dehydratase family. GDP-mannose 4,6-dehydratase subfamily.</text>
</comment>
<name>A0A840IA75_9ACTN</name>
<comment type="caution">
    <text evidence="8">The sequence shown here is derived from an EMBL/GenBank/DDBJ whole genome shotgun (WGS) entry which is preliminary data.</text>
</comment>